<proteinExistence type="predicted"/>
<evidence type="ECO:0000313" key="2">
    <source>
        <dbReference type="Proteomes" id="UP001056120"/>
    </source>
</evidence>
<sequence>MRGTRTEDPVISRMPPGGSGVEPATMVFTDTMDFDQNVTVDLTSTQPIDGTGGLPSAQHPVDTDMNLEFMVPKENFAPNQDVQSVWNSPSSGMESFADKMKKANEIEGLALEYFPPSISDDGCCRIHITQEDLLISAQCSSVPKPMEEVIRDPLLNAVHGPDSVPTSAEGSAPKSASNPRALESDSDGFITVTRRKKSGPIKLQKKKQPPVRLKSSSKQFAPVCSKGGQSPAVVSGTHKSITPDTTRDANRAGVNKSPTVDLNATKKTSKGFNFTRAIQGDLGRKSQQPVPSVLSPKNAVPPNPIDLVSSNRFSVLDIPNSIKLNKLIEVQDDLYPPDQGREDDMDLEINKSKCDDNVVCQLNREHIEGSRILPESILSPPKQSGNSSRGKSYGIPDEQKKDIADRLKKSGCIKVDIVDQWCPGQWDYFNDLCTLMGLDPDYCIEDVDSDTENGTSLFLSGLLNSGAPTPHCK</sequence>
<name>A0ACB8YSP5_9ASTR</name>
<comment type="caution">
    <text evidence="1">The sequence shown here is derived from an EMBL/GenBank/DDBJ whole genome shotgun (WGS) entry which is preliminary data.</text>
</comment>
<dbReference type="EMBL" id="CM042044">
    <property type="protein sequence ID" value="KAI3688438.1"/>
    <property type="molecule type" value="Genomic_DNA"/>
</dbReference>
<protein>
    <submittedName>
        <fullName evidence="1">Uncharacterized protein</fullName>
    </submittedName>
</protein>
<keyword evidence="2" id="KW-1185">Reference proteome</keyword>
<reference evidence="1 2" key="2">
    <citation type="journal article" date="2022" name="Mol. Ecol. Resour.">
        <title>The genomes of chicory, endive, great burdock and yacon provide insights into Asteraceae paleo-polyploidization history and plant inulin production.</title>
        <authorList>
            <person name="Fan W."/>
            <person name="Wang S."/>
            <person name="Wang H."/>
            <person name="Wang A."/>
            <person name="Jiang F."/>
            <person name="Liu H."/>
            <person name="Zhao H."/>
            <person name="Xu D."/>
            <person name="Zhang Y."/>
        </authorList>
    </citation>
    <scope>NUCLEOTIDE SEQUENCE [LARGE SCALE GENOMIC DNA]</scope>
    <source>
        <strain evidence="2">cv. Yunnan</strain>
        <tissue evidence="1">Leaves</tissue>
    </source>
</reference>
<accession>A0ACB8YSP5</accession>
<organism evidence="1 2">
    <name type="scientific">Smallanthus sonchifolius</name>
    <dbReference type="NCBI Taxonomy" id="185202"/>
    <lineage>
        <taxon>Eukaryota</taxon>
        <taxon>Viridiplantae</taxon>
        <taxon>Streptophyta</taxon>
        <taxon>Embryophyta</taxon>
        <taxon>Tracheophyta</taxon>
        <taxon>Spermatophyta</taxon>
        <taxon>Magnoliopsida</taxon>
        <taxon>eudicotyledons</taxon>
        <taxon>Gunneridae</taxon>
        <taxon>Pentapetalae</taxon>
        <taxon>asterids</taxon>
        <taxon>campanulids</taxon>
        <taxon>Asterales</taxon>
        <taxon>Asteraceae</taxon>
        <taxon>Asteroideae</taxon>
        <taxon>Heliantheae alliance</taxon>
        <taxon>Millerieae</taxon>
        <taxon>Smallanthus</taxon>
    </lineage>
</organism>
<evidence type="ECO:0000313" key="1">
    <source>
        <dbReference type="EMBL" id="KAI3688438.1"/>
    </source>
</evidence>
<reference evidence="2" key="1">
    <citation type="journal article" date="2022" name="Mol. Ecol. Resour.">
        <title>The genomes of chicory, endive, great burdock and yacon provide insights into Asteraceae palaeo-polyploidization history and plant inulin production.</title>
        <authorList>
            <person name="Fan W."/>
            <person name="Wang S."/>
            <person name="Wang H."/>
            <person name="Wang A."/>
            <person name="Jiang F."/>
            <person name="Liu H."/>
            <person name="Zhao H."/>
            <person name="Xu D."/>
            <person name="Zhang Y."/>
        </authorList>
    </citation>
    <scope>NUCLEOTIDE SEQUENCE [LARGE SCALE GENOMIC DNA]</scope>
    <source>
        <strain evidence="2">cv. Yunnan</strain>
    </source>
</reference>
<dbReference type="Proteomes" id="UP001056120">
    <property type="component" value="Linkage Group LG27"/>
</dbReference>
<gene>
    <name evidence="1" type="ORF">L1987_82151</name>
</gene>